<dbReference type="EMBL" id="CYRY02043106">
    <property type="protein sequence ID" value="VCX37262.1"/>
    <property type="molecule type" value="Genomic_DNA"/>
</dbReference>
<feature type="region of interest" description="Disordered" evidence="1">
    <location>
        <begin position="1"/>
        <end position="31"/>
    </location>
</feature>
<comment type="caution">
    <text evidence="2">The sequence shown here is derived from an EMBL/GenBank/DDBJ whole genome shotgun (WGS) entry which is preliminary data.</text>
</comment>
<protein>
    <submittedName>
        <fullName evidence="2">Uncharacterized protein</fullName>
    </submittedName>
</protein>
<evidence type="ECO:0000313" key="2">
    <source>
        <dbReference type="EMBL" id="VCX37262.1"/>
    </source>
</evidence>
<feature type="region of interest" description="Disordered" evidence="1">
    <location>
        <begin position="57"/>
        <end position="95"/>
    </location>
</feature>
<sequence length="95" mass="10123">MQHLPAPRYMEANARSTFQEASAPAAGSPTLTQPIIPPDLVQCLQSDAALCSLKASITMSSRPKAPRLNQGHGISSSRKRNPPPTPARAPHWLSG</sequence>
<dbReference type="AlphaFoldDB" id="A0A9X9M5K3"/>
<evidence type="ECO:0000313" key="3">
    <source>
        <dbReference type="Proteomes" id="UP000269945"/>
    </source>
</evidence>
<organism evidence="2 3">
    <name type="scientific">Gulo gulo</name>
    <name type="common">Wolverine</name>
    <name type="synonym">Gluton</name>
    <dbReference type="NCBI Taxonomy" id="48420"/>
    <lineage>
        <taxon>Eukaryota</taxon>
        <taxon>Metazoa</taxon>
        <taxon>Chordata</taxon>
        <taxon>Craniata</taxon>
        <taxon>Vertebrata</taxon>
        <taxon>Euteleostomi</taxon>
        <taxon>Mammalia</taxon>
        <taxon>Eutheria</taxon>
        <taxon>Laurasiatheria</taxon>
        <taxon>Carnivora</taxon>
        <taxon>Caniformia</taxon>
        <taxon>Musteloidea</taxon>
        <taxon>Mustelidae</taxon>
        <taxon>Guloninae</taxon>
        <taxon>Gulo</taxon>
    </lineage>
</organism>
<reference evidence="2 3" key="1">
    <citation type="submission" date="2018-10" db="EMBL/GenBank/DDBJ databases">
        <authorList>
            <person name="Ekblom R."/>
            <person name="Jareborg N."/>
        </authorList>
    </citation>
    <scope>NUCLEOTIDE SEQUENCE [LARGE SCALE GENOMIC DNA]</scope>
    <source>
        <tissue evidence="2">Muscle</tissue>
    </source>
</reference>
<name>A0A9X9M5K3_GULGU</name>
<proteinExistence type="predicted"/>
<evidence type="ECO:0000256" key="1">
    <source>
        <dbReference type="SAM" id="MobiDB-lite"/>
    </source>
</evidence>
<gene>
    <name evidence="2" type="ORF">BN2614_LOCUS10</name>
</gene>
<keyword evidence="3" id="KW-1185">Reference proteome</keyword>
<accession>A0A9X9M5K3</accession>
<dbReference type="Proteomes" id="UP000269945">
    <property type="component" value="Unassembled WGS sequence"/>
</dbReference>